<evidence type="ECO:0000313" key="2">
    <source>
        <dbReference type="Proteomes" id="UP000026900"/>
    </source>
</evidence>
<name>A0A024B0Q1_9CAUD</name>
<dbReference type="GeneID" id="19526032"/>
<dbReference type="KEGG" id="vg:19526032"/>
<organism evidence="1 2">
    <name type="scientific">Bacillus phage Hakuna</name>
    <dbReference type="NCBI Taxonomy" id="1486659"/>
    <lineage>
        <taxon>Viruses</taxon>
        <taxon>Duplodnaviria</taxon>
        <taxon>Heunggongvirae</taxon>
        <taxon>Uroviricota</taxon>
        <taxon>Caudoviricetes</taxon>
        <taxon>Herelleviridae</taxon>
        <taxon>Bastillevirinae</taxon>
        <taxon>Wphvirus</taxon>
        <taxon>Wphvirus hakuna</taxon>
    </lineage>
</organism>
<reference evidence="2" key="1">
    <citation type="submission" date="2014-09" db="EMBL/GenBank/DDBJ databases">
        <authorList>
            <person name="Sauder A.B."/>
            <person name="McKenzie Q.R."/>
            <person name="Temple L.M."/>
            <person name="Alexis B.K."/>
            <person name="Al-Atrache Z."/>
            <person name="Lewis L.O."/>
            <person name="Loesser-Casey K.E."/>
            <person name="Mitchell K.J."/>
        </authorList>
    </citation>
    <scope>NUCLEOTIDE SEQUENCE [LARGE SCALE GENOMIC DNA]</scope>
</reference>
<dbReference type="EMBL" id="KJ489399">
    <property type="protein sequence ID" value="AHZ10050.1"/>
    <property type="molecule type" value="Genomic_DNA"/>
</dbReference>
<accession>A0A024B0Q1</accession>
<evidence type="ECO:0000313" key="1">
    <source>
        <dbReference type="EMBL" id="AHZ10050.1"/>
    </source>
</evidence>
<protein>
    <submittedName>
        <fullName evidence="1">Uncharacterized protein</fullName>
    </submittedName>
</protein>
<dbReference type="Proteomes" id="UP000026900">
    <property type="component" value="Segment"/>
</dbReference>
<sequence length="118" mass="13651">MFIIRDVDYDDSYLRVDLALTGIEFKFVDGPEEDDELTVILNNKQLQRVVDILEGRTTKSIGNYVKLPQISEREELDVCNLRSFEQHMLTLERAALGVTFTPADKDLLVSFINHYLEQ</sequence>
<proteinExistence type="predicted"/>
<dbReference type="RefSeq" id="YP_009036481.1">
    <property type="nucleotide sequence ID" value="NC_024213.1"/>
</dbReference>
<keyword evidence="2" id="KW-1185">Reference proteome</keyword>